<gene>
    <name evidence="2" type="ORF">CJN711_LOCUS15885</name>
    <name evidence="4" type="ORF">GIL414_LOCUS20333</name>
    <name evidence="3" type="ORF">KQP761_LOCUS7673</name>
</gene>
<dbReference type="InterPro" id="IPR056862">
    <property type="entry name" value="VWA7_N"/>
</dbReference>
<dbReference type="PANTHER" id="PTHR14905">
    <property type="entry name" value="NG37"/>
    <property type="match status" value="1"/>
</dbReference>
<dbReference type="OrthoDB" id="301415at2759"/>
<evidence type="ECO:0000313" key="4">
    <source>
        <dbReference type="EMBL" id="CAF4170417.1"/>
    </source>
</evidence>
<dbReference type="PANTHER" id="PTHR14905:SF7">
    <property type="entry name" value="VON WILLEBRAND FACTOR A DOMAIN-CONTAINING PROTEIN 7"/>
    <property type="match status" value="1"/>
</dbReference>
<feature type="domain" description="VWA7 N-terminal" evidence="1">
    <location>
        <begin position="72"/>
        <end position="200"/>
    </location>
</feature>
<dbReference type="InterPro" id="IPR052577">
    <property type="entry name" value="VWA7"/>
</dbReference>
<evidence type="ECO:0000313" key="5">
    <source>
        <dbReference type="Proteomes" id="UP000663855"/>
    </source>
</evidence>
<dbReference type="Proteomes" id="UP000663855">
    <property type="component" value="Unassembled WGS sequence"/>
</dbReference>
<sequence length="423" mass="47895">MRFGSQAEDSITHTEIVQLGFIRSLAQYFLDTQNGSKIKPDDFRQENTLDALFQIVHPNWKSEQLKLNTFPLKLAIDTIQVQNALVDLEAATKDLPTAHFDAESFVASNRRVMDLRKKVIEIVKSSKPDFDSALKKIGELLHTLQDFYSHSNWVEMGKTDVNARIGLEENIGRIAEPNQPTCSSNGCQKIKSSCNILESLFVKTCPMIYYDCKDNILPEILTQGILTSGYYANQYNEKKEPVLKPTNVAKCSHGSIIDTTAHQTPIGGINKDSTKPEYSPHYYFHLKAVQLAIEATQRFFNDLRKDIGNPIFERLFSINPTKTQLDKAAKAIAENEKFRFFSSTFSIGLSTGDAEFQQFLKGVLQKILNIFIGIRRSDTPTYDISDLVNKQPKASKGLRSALIGNAKMTKKKRLGQRRFRWVL</sequence>
<protein>
    <recommendedName>
        <fullName evidence="1">VWA7 N-terminal domain-containing protein</fullName>
    </recommendedName>
</protein>
<dbReference type="AlphaFoldDB" id="A0A815C4X3"/>
<evidence type="ECO:0000259" key="1">
    <source>
        <dbReference type="Pfam" id="PF25107"/>
    </source>
</evidence>
<evidence type="ECO:0000313" key="2">
    <source>
        <dbReference type="EMBL" id="CAF1279103.1"/>
    </source>
</evidence>
<accession>A0A815C4X3</accession>
<proteinExistence type="predicted"/>
<dbReference type="EMBL" id="CAJOBJ010013377">
    <property type="protein sequence ID" value="CAF4170417.1"/>
    <property type="molecule type" value="Genomic_DNA"/>
</dbReference>
<evidence type="ECO:0000313" key="3">
    <source>
        <dbReference type="EMBL" id="CAF1359902.1"/>
    </source>
</evidence>
<dbReference type="Pfam" id="PF25107">
    <property type="entry name" value="VWA7_N"/>
    <property type="match status" value="2"/>
</dbReference>
<comment type="caution">
    <text evidence="2">The sequence shown here is derived from an EMBL/GenBank/DDBJ whole genome shotgun (WGS) entry which is preliminary data.</text>
</comment>
<dbReference type="Proteomes" id="UP000681720">
    <property type="component" value="Unassembled WGS sequence"/>
</dbReference>
<reference evidence="2" key="1">
    <citation type="submission" date="2021-02" db="EMBL/GenBank/DDBJ databases">
        <authorList>
            <person name="Nowell W R."/>
        </authorList>
    </citation>
    <scope>NUCLEOTIDE SEQUENCE</scope>
</reference>
<dbReference type="Proteomes" id="UP000663834">
    <property type="component" value="Unassembled WGS sequence"/>
</dbReference>
<organism evidence="2 5">
    <name type="scientific">Rotaria magnacalcarata</name>
    <dbReference type="NCBI Taxonomy" id="392030"/>
    <lineage>
        <taxon>Eukaryota</taxon>
        <taxon>Metazoa</taxon>
        <taxon>Spiralia</taxon>
        <taxon>Gnathifera</taxon>
        <taxon>Rotifera</taxon>
        <taxon>Eurotatoria</taxon>
        <taxon>Bdelloidea</taxon>
        <taxon>Philodinida</taxon>
        <taxon>Philodinidae</taxon>
        <taxon>Rotaria</taxon>
    </lineage>
</organism>
<dbReference type="EMBL" id="CAJNOW010002658">
    <property type="protein sequence ID" value="CAF1359902.1"/>
    <property type="molecule type" value="Genomic_DNA"/>
</dbReference>
<name>A0A815C4X3_9BILA</name>
<dbReference type="EMBL" id="CAJNOV010007341">
    <property type="protein sequence ID" value="CAF1279103.1"/>
    <property type="molecule type" value="Genomic_DNA"/>
</dbReference>
<feature type="domain" description="VWA7 N-terminal" evidence="1">
    <location>
        <begin position="210"/>
        <end position="312"/>
    </location>
</feature>